<name>A0A9Q9AX73_9PEZI</name>
<accession>A0A9Q9AX73</accession>
<dbReference type="EMBL" id="CP099421">
    <property type="protein sequence ID" value="USW52301.1"/>
    <property type="molecule type" value="Genomic_DNA"/>
</dbReference>
<protein>
    <recommendedName>
        <fullName evidence="1">DUF7730 domain-containing protein</fullName>
    </recommendedName>
</protein>
<dbReference type="InterPro" id="IPR056632">
    <property type="entry name" value="DUF7730"/>
</dbReference>
<evidence type="ECO:0000259" key="1">
    <source>
        <dbReference type="Pfam" id="PF24864"/>
    </source>
</evidence>
<keyword evidence="3" id="KW-1185">Reference proteome</keyword>
<dbReference type="PANTHER" id="PTHR38790">
    <property type="entry name" value="2EXR DOMAIN-CONTAINING PROTEIN-RELATED"/>
    <property type="match status" value="1"/>
</dbReference>
<feature type="domain" description="DUF7730" evidence="1">
    <location>
        <begin position="81"/>
        <end position="258"/>
    </location>
</feature>
<dbReference type="Proteomes" id="UP001056384">
    <property type="component" value="Chromosome 4"/>
</dbReference>
<gene>
    <name evidence="2" type="ORF">Slin15195_G056200</name>
</gene>
<organism evidence="2 3">
    <name type="scientific">Septoria linicola</name>
    <dbReference type="NCBI Taxonomy" id="215465"/>
    <lineage>
        <taxon>Eukaryota</taxon>
        <taxon>Fungi</taxon>
        <taxon>Dikarya</taxon>
        <taxon>Ascomycota</taxon>
        <taxon>Pezizomycotina</taxon>
        <taxon>Dothideomycetes</taxon>
        <taxon>Dothideomycetidae</taxon>
        <taxon>Mycosphaerellales</taxon>
        <taxon>Mycosphaerellaceae</taxon>
        <taxon>Septoria</taxon>
    </lineage>
</organism>
<proteinExistence type="predicted"/>
<dbReference type="Pfam" id="PF24864">
    <property type="entry name" value="DUF7730"/>
    <property type="match status" value="1"/>
</dbReference>
<evidence type="ECO:0000313" key="3">
    <source>
        <dbReference type="Proteomes" id="UP001056384"/>
    </source>
</evidence>
<dbReference type="AlphaFoldDB" id="A0A9Q9AX73"/>
<reference evidence="2" key="1">
    <citation type="submission" date="2022-06" db="EMBL/GenBank/DDBJ databases">
        <title>Complete genome sequences of two strains of the flax pathogen Septoria linicola.</title>
        <authorList>
            <person name="Lapalu N."/>
            <person name="Simon A."/>
            <person name="Demenou B."/>
            <person name="Paumier D."/>
            <person name="Guillot M.-P."/>
            <person name="Gout L."/>
            <person name="Valade R."/>
        </authorList>
    </citation>
    <scope>NUCLEOTIDE SEQUENCE</scope>
    <source>
        <strain evidence="2">SE15195</strain>
    </source>
</reference>
<dbReference type="OrthoDB" id="10256725at2759"/>
<sequence length="341" mass="38910">MVDLASWSDFALRTFVNISPSPQWANRQIEPYLGLPFGAYLRARPPARFRRLTAPLRSAEDSIWHKLQVLTYLQREQHTKDQMQSSFISKLPYDVRVLIYDLILGGNVFHCSAPNQKSRITHYVCSRPCHIEHEGSRHKCSDASYGQLSVAGRSYATSTSGLLALLLTCRQVYSEAMPALYGGNTFVFSQNFAAFTFLKLTIPPSRLPQIRHFRLHMRIPRHPDLNGRSNRDWAVLWMFFGTSMTGLQKLYLELQMLQPTEAQIEATSDEEAESWVRPIIVMACEASRRRGCQVELETRGVRHHPAQIHEETIAINRSLTASEALSLSCVTLHRRIRLSLG</sequence>
<evidence type="ECO:0000313" key="2">
    <source>
        <dbReference type="EMBL" id="USW52301.1"/>
    </source>
</evidence>